<comment type="caution">
    <text evidence="1">The sequence shown here is derived from an EMBL/GenBank/DDBJ whole genome shotgun (WGS) entry which is preliminary data.</text>
</comment>
<gene>
    <name evidence="1" type="ORF">FA95DRAFT_209666</name>
</gene>
<reference evidence="1" key="2">
    <citation type="journal article" date="2022" name="New Phytol.">
        <title>Evolutionary transition to the ectomycorrhizal habit in the genomes of a hyperdiverse lineage of mushroom-forming fungi.</title>
        <authorList>
            <person name="Looney B."/>
            <person name="Miyauchi S."/>
            <person name="Morin E."/>
            <person name="Drula E."/>
            <person name="Courty P.E."/>
            <person name="Kohler A."/>
            <person name="Kuo A."/>
            <person name="LaButti K."/>
            <person name="Pangilinan J."/>
            <person name="Lipzen A."/>
            <person name="Riley R."/>
            <person name="Andreopoulos W."/>
            <person name="He G."/>
            <person name="Johnson J."/>
            <person name="Nolan M."/>
            <person name="Tritt A."/>
            <person name="Barry K.W."/>
            <person name="Grigoriev I.V."/>
            <person name="Nagy L.G."/>
            <person name="Hibbett D."/>
            <person name="Henrissat B."/>
            <person name="Matheny P.B."/>
            <person name="Labbe J."/>
            <person name="Martin F.M."/>
        </authorList>
    </citation>
    <scope>NUCLEOTIDE SEQUENCE</scope>
    <source>
        <strain evidence="1">FP105234-sp</strain>
    </source>
</reference>
<protein>
    <submittedName>
        <fullName evidence="1">Uncharacterized protein</fullName>
    </submittedName>
</protein>
<dbReference type="EMBL" id="MU275968">
    <property type="protein sequence ID" value="KAI0044886.1"/>
    <property type="molecule type" value="Genomic_DNA"/>
</dbReference>
<keyword evidence="2" id="KW-1185">Reference proteome</keyword>
<evidence type="ECO:0000313" key="1">
    <source>
        <dbReference type="EMBL" id="KAI0044886.1"/>
    </source>
</evidence>
<reference evidence="1" key="1">
    <citation type="submission" date="2021-02" db="EMBL/GenBank/DDBJ databases">
        <authorList>
            <consortium name="DOE Joint Genome Institute"/>
            <person name="Ahrendt S."/>
            <person name="Looney B.P."/>
            <person name="Miyauchi S."/>
            <person name="Morin E."/>
            <person name="Drula E."/>
            <person name="Courty P.E."/>
            <person name="Chicoki N."/>
            <person name="Fauchery L."/>
            <person name="Kohler A."/>
            <person name="Kuo A."/>
            <person name="Labutti K."/>
            <person name="Pangilinan J."/>
            <person name="Lipzen A."/>
            <person name="Riley R."/>
            <person name="Andreopoulos W."/>
            <person name="He G."/>
            <person name="Johnson J."/>
            <person name="Barry K.W."/>
            <person name="Grigoriev I.V."/>
            <person name="Nagy L."/>
            <person name="Hibbett D."/>
            <person name="Henrissat B."/>
            <person name="Matheny P.B."/>
            <person name="Labbe J."/>
            <person name="Martin F."/>
        </authorList>
    </citation>
    <scope>NUCLEOTIDE SEQUENCE</scope>
    <source>
        <strain evidence="1">FP105234-sp</strain>
    </source>
</reference>
<accession>A0ACB8RMG0</accession>
<name>A0ACB8RMG0_9AGAM</name>
<dbReference type="Proteomes" id="UP000814033">
    <property type="component" value="Unassembled WGS sequence"/>
</dbReference>
<proteinExistence type="predicted"/>
<evidence type="ECO:0000313" key="2">
    <source>
        <dbReference type="Proteomes" id="UP000814033"/>
    </source>
</evidence>
<organism evidence="1 2">
    <name type="scientific">Auriscalpium vulgare</name>
    <dbReference type="NCBI Taxonomy" id="40419"/>
    <lineage>
        <taxon>Eukaryota</taxon>
        <taxon>Fungi</taxon>
        <taxon>Dikarya</taxon>
        <taxon>Basidiomycota</taxon>
        <taxon>Agaricomycotina</taxon>
        <taxon>Agaricomycetes</taxon>
        <taxon>Russulales</taxon>
        <taxon>Auriscalpiaceae</taxon>
        <taxon>Auriscalpium</taxon>
    </lineage>
</organism>
<sequence length="993" mass="106583">MVFDRRRSGVPIDEFKALVSATFDNIGRSPLHLDSRRDFLPIEPPISPVDSIFELDEGSLEDDATPRQARPYSGGTRHSALSFFRKVKTHATSIVHGNPTSATHDPYGVLSDKAPTSFLPHHARSDTPAGRSRSKSLPRTLLAFGLIASPLDRPPPLPQAPRTAETVSAPVLRSFFDHGDTDEDATPPATTRVNTRPAMRRLSSIFDAPLDAPALAKPPSISSNGSTGSARPESGATASSNSKGAPKLSLTTKLRTKISRSRLSPFGSSHTITPYTYTPGPDSLPTPSMSYSPYSDGPSPVTPASCSFPRAHSSPAYEDARKYEALRQGRAFTPEEDPFRKGALVYAGENAWTYVPVSPQRRSFQVAAKDEKRRQLQKSRSTPKLSSRWSTDSDSPPSSPIWTTSSFVNPPSARDSYRLSEQAMPIPVVTADAISPLSFTFPLPPGGQNGNGGEVTVRVSTPLPGPPPSYPLPSIPAPARPLPLTPPDSPASNVRSSQRSRRDSAQSRKAVGKTLSKPPASLDRQRRRSRMDRSSRGDSSSEASRAPRTRRGGLVLASSATPDVSPQWLADCEMSSAETTPEGAFDRICSGTNCLVDEIFELCDPESVGLEFTNPWTDETLVAEDDAVPDSDVEPDWPFESFNPRKKSSVASSSSIDSTASASTATSSTTILTAATTVSPSNSPAIDLSGTLELFHKPSVPRVFVTDDYEDRQDRIETFYSARSRPVSRSEADLAAHAAGLYTLQADHLSRDTVPRGIFLSHMETVTLGACGWSELRRLSEEHGGVVPIRMLTEADAELDVEVVEILRDGRTCGVEVVLHAWSRSPCSSAASDTDTDDFHVGIPGSYPGYPARSRDDALVPRRLSLSIPGPLADGVLAHIPAISPISFPHSALSPAPADWRPPAPSSPVPVPARGALGLEGVPPLCDVGSISPPTPESPAAALYEEDEDDDDDDSRMRVLAFRMTLPTTLRDLVRCAGARSLCEGVAAAEGWF</sequence>